<organism evidence="1 2">
    <name type="scientific">Echinococcus canadensis</name>
    <dbReference type="NCBI Taxonomy" id="519352"/>
    <lineage>
        <taxon>Eukaryota</taxon>
        <taxon>Metazoa</taxon>
        <taxon>Spiralia</taxon>
        <taxon>Lophotrochozoa</taxon>
        <taxon>Platyhelminthes</taxon>
        <taxon>Cestoda</taxon>
        <taxon>Eucestoda</taxon>
        <taxon>Cyclophyllidea</taxon>
        <taxon>Taeniidae</taxon>
        <taxon>Echinococcus</taxon>
        <taxon>Echinococcus canadensis group</taxon>
    </lineage>
</organism>
<sequence>MHRSADGACGAFRNDLTCACRFDDGDGVAPTTNVAASVTRTQLLSARNDDDNDPVLGTVSHTVDIWMSMNDRAAECRNRSNQSNVSTKPSEIHRIKFNLNNHGHLYLTTEERIAALTRFRYGYTNAVYVTTNPKYLYTNCDCSIREFFNQHS</sequence>
<dbReference type="AlphaFoldDB" id="A0A915EVX3"/>
<proteinExistence type="predicted"/>
<accession>A0A915EVX3</accession>
<dbReference type="WBParaSite" id="maker-E.canG7_contigs_3254-snap-gene-0.8-mRNA-1">
    <property type="protein sequence ID" value="maker-E.canG7_contigs_3254-snap-gene-0.8-mRNA-1"/>
    <property type="gene ID" value="EcG7_07825"/>
</dbReference>
<name>A0A915EVX3_9CEST</name>
<reference evidence="2" key="1">
    <citation type="submission" date="2022-11" db="UniProtKB">
        <authorList>
            <consortium name="WormBaseParasite"/>
        </authorList>
    </citation>
    <scope>IDENTIFICATION</scope>
</reference>
<protein>
    <submittedName>
        <fullName evidence="2">Uncharacterized protein</fullName>
    </submittedName>
</protein>
<evidence type="ECO:0000313" key="2">
    <source>
        <dbReference type="WBParaSite" id="maker-E.canG7_contigs_3254-snap-gene-0.8-mRNA-1"/>
    </source>
</evidence>
<evidence type="ECO:0000313" key="1">
    <source>
        <dbReference type="Proteomes" id="UP000887562"/>
    </source>
</evidence>
<dbReference type="Proteomes" id="UP000887562">
    <property type="component" value="Unplaced"/>
</dbReference>
<keyword evidence="1" id="KW-1185">Reference proteome</keyword>